<reference evidence="1" key="1">
    <citation type="submission" date="2014-09" db="EMBL/GenBank/DDBJ databases">
        <authorList>
            <person name="Magalhaes I.L.F."/>
            <person name="Oliveira U."/>
            <person name="Santos F.R."/>
            <person name="Vidigal T.H.D.A."/>
            <person name="Brescovit A.D."/>
            <person name="Santos A.J."/>
        </authorList>
    </citation>
    <scope>NUCLEOTIDE SEQUENCE</scope>
    <source>
        <tissue evidence="1">Shoot tissue taken approximately 20 cm above the soil surface</tissue>
    </source>
</reference>
<dbReference type="EMBL" id="GBRH01182146">
    <property type="protein sequence ID" value="JAE15750.1"/>
    <property type="molecule type" value="Transcribed_RNA"/>
</dbReference>
<proteinExistence type="predicted"/>
<organism evidence="1">
    <name type="scientific">Arundo donax</name>
    <name type="common">Giant reed</name>
    <name type="synonym">Donax arundinaceus</name>
    <dbReference type="NCBI Taxonomy" id="35708"/>
    <lineage>
        <taxon>Eukaryota</taxon>
        <taxon>Viridiplantae</taxon>
        <taxon>Streptophyta</taxon>
        <taxon>Embryophyta</taxon>
        <taxon>Tracheophyta</taxon>
        <taxon>Spermatophyta</taxon>
        <taxon>Magnoliopsida</taxon>
        <taxon>Liliopsida</taxon>
        <taxon>Poales</taxon>
        <taxon>Poaceae</taxon>
        <taxon>PACMAD clade</taxon>
        <taxon>Arundinoideae</taxon>
        <taxon>Arundineae</taxon>
        <taxon>Arundo</taxon>
    </lineage>
</organism>
<accession>A0A0A9FSA0</accession>
<evidence type="ECO:0000313" key="1">
    <source>
        <dbReference type="EMBL" id="JAE15750.1"/>
    </source>
</evidence>
<dbReference type="AlphaFoldDB" id="A0A0A9FSA0"/>
<sequence length="31" mass="3645">MPLVAKIIVFLIVRFLKTISKMSHKVFYFSS</sequence>
<reference evidence="1" key="2">
    <citation type="journal article" date="2015" name="Data Brief">
        <title>Shoot transcriptome of the giant reed, Arundo donax.</title>
        <authorList>
            <person name="Barrero R.A."/>
            <person name="Guerrero F.D."/>
            <person name="Moolhuijzen P."/>
            <person name="Goolsby J.A."/>
            <person name="Tidwell J."/>
            <person name="Bellgard S.E."/>
            <person name="Bellgard M.I."/>
        </authorList>
    </citation>
    <scope>NUCLEOTIDE SEQUENCE</scope>
    <source>
        <tissue evidence="1">Shoot tissue taken approximately 20 cm above the soil surface</tissue>
    </source>
</reference>
<protein>
    <submittedName>
        <fullName evidence="1">Uncharacterized protein</fullName>
    </submittedName>
</protein>
<name>A0A0A9FSA0_ARUDO</name>